<dbReference type="InterPro" id="IPR020051">
    <property type="entry name" value="SagB-type_dehydrogenase"/>
</dbReference>
<dbReference type="GO" id="GO:0016491">
    <property type="term" value="F:oxidoreductase activity"/>
    <property type="evidence" value="ECO:0007669"/>
    <property type="project" value="InterPro"/>
</dbReference>
<dbReference type="NCBIfam" id="TIGR03605">
    <property type="entry name" value="antibiot_sagB"/>
    <property type="match status" value="1"/>
</dbReference>
<evidence type="ECO:0000313" key="2">
    <source>
        <dbReference type="EMBL" id="RSN70641.1"/>
    </source>
</evidence>
<dbReference type="Pfam" id="PF00881">
    <property type="entry name" value="Nitroreductase"/>
    <property type="match status" value="1"/>
</dbReference>
<dbReference type="PANTHER" id="PTHR43745:SF2">
    <property type="entry name" value="NITROREDUCTASE MJ1384-RELATED"/>
    <property type="match status" value="1"/>
</dbReference>
<sequence>MRYPELRESILISAAFLSVTAIILLLTGAISLEIPASEEKKVGTIKLPDPVLKGSISVEEAISKRRSIREYKDEPLRLEELGQLLWAAQGITSPKGFRAAPSAGATYPLEIYVSVKERGVIGLPAGIYHYDPFDHSLTLIKEGDHSLEIYRASLNQEWVKEAPICIIIAADFSRTTSRYGARGERYVYMEAGHVGQNIYLQATALDLGTVAVGAFYDDQLRSIIGCEEAPIYIFPVGRK</sequence>
<evidence type="ECO:0000259" key="1">
    <source>
        <dbReference type="Pfam" id="PF00881"/>
    </source>
</evidence>
<dbReference type="SUPFAM" id="SSF55469">
    <property type="entry name" value="FMN-dependent nitroreductase-like"/>
    <property type="match status" value="1"/>
</dbReference>
<dbReference type="CDD" id="cd02142">
    <property type="entry name" value="McbC_SagB-like_oxidoreductase"/>
    <property type="match status" value="1"/>
</dbReference>
<protein>
    <submittedName>
        <fullName evidence="2">SagB/ThcOx family dehydrogenase</fullName>
    </submittedName>
</protein>
<dbReference type="InterPro" id="IPR000415">
    <property type="entry name" value="Nitroreductase-like"/>
</dbReference>
<evidence type="ECO:0000313" key="3">
    <source>
        <dbReference type="Proteomes" id="UP000278149"/>
    </source>
</evidence>
<proteinExistence type="predicted"/>
<organism evidence="2 3">
    <name type="scientific">Candidatus Korarchaeum cryptofilum</name>
    <dbReference type="NCBI Taxonomy" id="498846"/>
    <lineage>
        <taxon>Archaea</taxon>
        <taxon>Thermoproteota</taxon>
        <taxon>Candidatus Korarchaeia</taxon>
        <taxon>Candidatus Korarchaeales</taxon>
        <taxon>Candidatus Korarchaeaceae</taxon>
        <taxon>Candidatus Korarchaeum</taxon>
    </lineage>
</organism>
<dbReference type="InterPro" id="IPR029479">
    <property type="entry name" value="Nitroreductase"/>
</dbReference>
<dbReference type="RefSeq" id="WP_125740615.1">
    <property type="nucleotide sequence ID" value="NZ_RCOR01000006.1"/>
</dbReference>
<dbReference type="Gene3D" id="3.40.109.10">
    <property type="entry name" value="NADH Oxidase"/>
    <property type="match status" value="1"/>
</dbReference>
<accession>A0A429G9Z4</accession>
<comment type="caution">
    <text evidence="2">The sequence shown here is derived from an EMBL/GenBank/DDBJ whole genome shotgun (WGS) entry which is preliminary data.</text>
</comment>
<dbReference type="Proteomes" id="UP000278149">
    <property type="component" value="Unassembled WGS sequence"/>
</dbReference>
<dbReference type="InterPro" id="IPR052544">
    <property type="entry name" value="Bacteriocin_Proc_Enz"/>
</dbReference>
<reference evidence="2 3" key="1">
    <citation type="submission" date="2018-10" db="EMBL/GenBank/DDBJ databases">
        <title>Co-occurring genomic capacity for anaerobic methane metabolism and dissimilatory sulfite reduction discovered in the Korarchaeota.</title>
        <authorList>
            <person name="Mckay L.J."/>
            <person name="Dlakic M."/>
            <person name="Fields M.W."/>
            <person name="Delmont T.O."/>
            <person name="Eren A.M."/>
            <person name="Jay Z.J."/>
            <person name="Klingelsmith K.B."/>
            <person name="Rusch D.B."/>
            <person name="Inskeep W.P."/>
        </authorList>
    </citation>
    <scope>NUCLEOTIDE SEQUENCE [LARGE SCALE GENOMIC DNA]</scope>
    <source>
        <strain evidence="2 3">WS</strain>
    </source>
</reference>
<feature type="domain" description="Nitroreductase" evidence="1">
    <location>
        <begin position="62"/>
        <end position="238"/>
    </location>
</feature>
<dbReference type="PANTHER" id="PTHR43745">
    <property type="entry name" value="NITROREDUCTASE MJ1384-RELATED"/>
    <property type="match status" value="1"/>
</dbReference>
<gene>
    <name evidence="2" type="ORF">D9Q81_01140</name>
</gene>
<name>A0A429G9Z4_9CREN</name>
<dbReference type="AlphaFoldDB" id="A0A429G9Z4"/>
<dbReference type="EMBL" id="RCOR01000006">
    <property type="protein sequence ID" value="RSN70641.1"/>
    <property type="molecule type" value="Genomic_DNA"/>
</dbReference>